<accession>A0ACC1RI68</accession>
<sequence length="459" mass="52122">MFSYPPATWNAMGLGVACSWSTLGIVAILKPQMTAELFGITALTDSKIAGRESLVGFSGLIGSRDIAISFALFLLASKGQNDAMGTVILSTLCLMTMASLLKLPQEIRDQIIRECILSSRAAPSLAALKENRVPLQNTIDPHPMWARATNIFVERDQKRWLQNPLLGTNRQLRRDTRGVIQRLDSLPYTLDVAIVKSVGLMPTWLSFPVQQKHIDTLHIHFRILDGVKDVDEAFPWFDNAEWYGDGITLTTWNMMMLLSCYILNMLDDPVQNGAGTLPADAPTCPKYRDSQFKYRATAPYTIKNIIIDITGPDADAYWETPSADPEEVNRCKFGDDVFDRNAPWPVYRLKPEGRLEPAHHLGREIFDVFDLMSADHPYELYGHTWEQSMGDFEVRVDGKYWDKLDGTYVFCSRHGSLFYSEEDRATLKGVNEMMQTVERRRQCGLWNESTFGRLWEAWT</sequence>
<proteinExistence type="predicted"/>
<protein>
    <submittedName>
        <fullName evidence="1">Uncharacterized protein</fullName>
    </submittedName>
</protein>
<keyword evidence="2" id="KW-1185">Reference proteome</keyword>
<evidence type="ECO:0000313" key="2">
    <source>
        <dbReference type="Proteomes" id="UP001148629"/>
    </source>
</evidence>
<reference evidence="1" key="1">
    <citation type="submission" date="2022-08" db="EMBL/GenBank/DDBJ databases">
        <title>Genome Sequence of Fusarium decemcellulare.</title>
        <authorList>
            <person name="Buettner E."/>
        </authorList>
    </citation>
    <scope>NUCLEOTIDE SEQUENCE</scope>
    <source>
        <strain evidence="1">Babe19</strain>
    </source>
</reference>
<organism evidence="1 2">
    <name type="scientific">Fusarium decemcellulare</name>
    <dbReference type="NCBI Taxonomy" id="57161"/>
    <lineage>
        <taxon>Eukaryota</taxon>
        <taxon>Fungi</taxon>
        <taxon>Dikarya</taxon>
        <taxon>Ascomycota</taxon>
        <taxon>Pezizomycotina</taxon>
        <taxon>Sordariomycetes</taxon>
        <taxon>Hypocreomycetidae</taxon>
        <taxon>Hypocreales</taxon>
        <taxon>Nectriaceae</taxon>
        <taxon>Fusarium</taxon>
        <taxon>Fusarium decemcellulare species complex</taxon>
    </lineage>
</organism>
<dbReference type="Proteomes" id="UP001148629">
    <property type="component" value="Unassembled WGS sequence"/>
</dbReference>
<evidence type="ECO:0000313" key="1">
    <source>
        <dbReference type="EMBL" id="KAJ3520016.1"/>
    </source>
</evidence>
<name>A0ACC1RI68_9HYPO</name>
<gene>
    <name evidence="1" type="ORF">NM208_g13897</name>
</gene>
<dbReference type="EMBL" id="JANRMS010003008">
    <property type="protein sequence ID" value="KAJ3520016.1"/>
    <property type="molecule type" value="Genomic_DNA"/>
</dbReference>
<comment type="caution">
    <text evidence="1">The sequence shown here is derived from an EMBL/GenBank/DDBJ whole genome shotgun (WGS) entry which is preliminary data.</text>
</comment>